<name>A0A494YR08_9BACI</name>
<dbReference type="GO" id="GO:0008168">
    <property type="term" value="F:methyltransferase activity"/>
    <property type="evidence" value="ECO:0007669"/>
    <property type="project" value="UniProtKB-KW"/>
</dbReference>
<evidence type="ECO:0000259" key="1">
    <source>
        <dbReference type="Pfam" id="PF13847"/>
    </source>
</evidence>
<comment type="caution">
    <text evidence="2">The sequence shown here is derived from an EMBL/GenBank/DDBJ whole genome shotgun (WGS) entry which is preliminary data.</text>
</comment>
<dbReference type="InterPro" id="IPR029063">
    <property type="entry name" value="SAM-dependent_MTases_sf"/>
</dbReference>
<dbReference type="Proteomes" id="UP000281813">
    <property type="component" value="Unassembled WGS sequence"/>
</dbReference>
<dbReference type="EMBL" id="RBZO01000065">
    <property type="protein sequence ID" value="RKQ11312.1"/>
    <property type="molecule type" value="Genomic_DNA"/>
</dbReference>
<organism evidence="2 3">
    <name type="scientific">Oceanobacillus bengalensis</name>
    <dbReference type="NCBI Taxonomy" id="1435466"/>
    <lineage>
        <taxon>Bacteria</taxon>
        <taxon>Bacillati</taxon>
        <taxon>Bacillota</taxon>
        <taxon>Bacilli</taxon>
        <taxon>Bacillales</taxon>
        <taxon>Bacillaceae</taxon>
        <taxon>Oceanobacillus</taxon>
    </lineage>
</organism>
<keyword evidence="2" id="KW-0489">Methyltransferase</keyword>
<evidence type="ECO:0000313" key="3">
    <source>
        <dbReference type="Proteomes" id="UP000281813"/>
    </source>
</evidence>
<proteinExistence type="predicted"/>
<protein>
    <submittedName>
        <fullName evidence="2">Class I SAM-dependent methyltransferase</fullName>
    </submittedName>
</protein>
<keyword evidence="3" id="KW-1185">Reference proteome</keyword>
<reference evidence="2 3" key="1">
    <citation type="journal article" date="2015" name="Antonie Van Leeuwenhoek">
        <title>Oceanobacillus bengalensis sp. nov., a bacterium isolated from seawater of the Bay of Bengal.</title>
        <authorList>
            <person name="Yongchang O."/>
            <person name="Xiang W."/>
            <person name="Wang G."/>
        </authorList>
    </citation>
    <scope>NUCLEOTIDE SEQUENCE [LARGE SCALE GENOMIC DNA]</scope>
    <source>
        <strain evidence="2 3">MCCC 1K00260</strain>
    </source>
</reference>
<sequence length="283" mass="32383">MITGDGGRTLKSIELNESVTTFLSTYKLFEEDEIQQVQLQHRLDLVKSFRIKKGMSIIEIGCGQGDTTVALADAVGKDGKVIGIDLASRNYGSPLTLGQATDLIKKSTLGERITFHFEMDFDTFDSNEVFDIAVLSHSSWYFKRPEDLLRYFKKLRKIAKRICFAEWDLDFTHITQRSHFCAASIQAIYSNFVNNDGNIQNLFHKMQIQELLEKADFHIEKQGTVNAMYLQDAKWEKSYTNSIREEFVDAPPMIQSMVNSYYELMNTSNDNEQSLNSFIICAS</sequence>
<dbReference type="GO" id="GO:0032259">
    <property type="term" value="P:methylation"/>
    <property type="evidence" value="ECO:0007669"/>
    <property type="project" value="UniProtKB-KW"/>
</dbReference>
<dbReference type="Pfam" id="PF13847">
    <property type="entry name" value="Methyltransf_31"/>
    <property type="match status" value="1"/>
</dbReference>
<keyword evidence="2" id="KW-0808">Transferase</keyword>
<dbReference type="Gene3D" id="3.40.50.150">
    <property type="entry name" value="Vaccinia Virus protein VP39"/>
    <property type="match status" value="1"/>
</dbReference>
<feature type="domain" description="Methyltransferase" evidence="1">
    <location>
        <begin position="51"/>
        <end position="180"/>
    </location>
</feature>
<evidence type="ECO:0000313" key="2">
    <source>
        <dbReference type="EMBL" id="RKQ11312.1"/>
    </source>
</evidence>
<dbReference type="AlphaFoldDB" id="A0A494YR08"/>
<dbReference type="SUPFAM" id="SSF53335">
    <property type="entry name" value="S-adenosyl-L-methionine-dependent methyltransferases"/>
    <property type="match status" value="1"/>
</dbReference>
<dbReference type="InterPro" id="IPR025714">
    <property type="entry name" value="Methyltranfer_dom"/>
</dbReference>
<gene>
    <name evidence="2" type="ORF">D8M05_19820</name>
</gene>
<dbReference type="CDD" id="cd02440">
    <property type="entry name" value="AdoMet_MTases"/>
    <property type="match status" value="1"/>
</dbReference>
<dbReference type="OrthoDB" id="9777638at2"/>
<accession>A0A494YR08</accession>